<feature type="region of interest" description="Disordered" evidence="1">
    <location>
        <begin position="1"/>
        <end position="69"/>
    </location>
</feature>
<evidence type="ECO:0000313" key="3">
    <source>
        <dbReference type="Proteomes" id="UP001497516"/>
    </source>
</evidence>
<dbReference type="PANTHER" id="PTHR34779">
    <property type="entry name" value="OS09G0542900 PROTEIN"/>
    <property type="match status" value="1"/>
</dbReference>
<dbReference type="AlphaFoldDB" id="A0AAV2CHT4"/>
<sequence length="314" mass="34629">MEKQSKAKNSNHHNVIKFLKAASSINFNNPPFSPTRDPNHNNKQQQQHQPFSDHKVPNYQGNYRGFSGPIFLPRVPREVRGRFKSGEAAEEPTSPKISCIGQIKHKKCGGKKTTAVIPKPAAKEKKQSKKSAAAKEQKNPKPQQAGSPGIWKIFGSGSFKLGPSSAPGRKRRSNSTSAADNLFVSDELGGERATAAEESGQPLTDRAPCLSQMRRFASGHRDGFGDFDWTARIAPDHDQFDREYDSDGDEGGYSDDEMGAKEAMIPFSAPIRVVSAADVEGMRLRPRKEVNLWKRRTMEPPRPLQLVVGSGSIH</sequence>
<feature type="region of interest" description="Disordered" evidence="1">
    <location>
        <begin position="108"/>
        <end position="186"/>
    </location>
</feature>
<name>A0AAV2CHT4_9ROSI</name>
<protein>
    <recommendedName>
        <fullName evidence="4">Syringolide-induced protein 14-1-1</fullName>
    </recommendedName>
</protein>
<feature type="region of interest" description="Disordered" evidence="1">
    <location>
        <begin position="238"/>
        <end position="257"/>
    </location>
</feature>
<evidence type="ECO:0000313" key="2">
    <source>
        <dbReference type="EMBL" id="CAL1355476.1"/>
    </source>
</evidence>
<dbReference type="PANTHER" id="PTHR34779:SF1">
    <property type="entry name" value="OS09G0542900 PROTEIN"/>
    <property type="match status" value="1"/>
</dbReference>
<keyword evidence="3" id="KW-1185">Reference proteome</keyword>
<reference evidence="2 3" key="1">
    <citation type="submission" date="2024-04" db="EMBL/GenBank/DDBJ databases">
        <authorList>
            <person name="Fracassetti M."/>
        </authorList>
    </citation>
    <scope>NUCLEOTIDE SEQUENCE [LARGE SCALE GENOMIC DNA]</scope>
</reference>
<feature type="compositionally biased region" description="Acidic residues" evidence="1">
    <location>
        <begin position="246"/>
        <end position="257"/>
    </location>
</feature>
<dbReference type="EMBL" id="OZ034813">
    <property type="protein sequence ID" value="CAL1355476.1"/>
    <property type="molecule type" value="Genomic_DNA"/>
</dbReference>
<proteinExistence type="predicted"/>
<dbReference type="Proteomes" id="UP001497516">
    <property type="component" value="Chromosome 1"/>
</dbReference>
<evidence type="ECO:0008006" key="4">
    <source>
        <dbReference type="Google" id="ProtNLM"/>
    </source>
</evidence>
<organism evidence="2 3">
    <name type="scientific">Linum trigynum</name>
    <dbReference type="NCBI Taxonomy" id="586398"/>
    <lineage>
        <taxon>Eukaryota</taxon>
        <taxon>Viridiplantae</taxon>
        <taxon>Streptophyta</taxon>
        <taxon>Embryophyta</taxon>
        <taxon>Tracheophyta</taxon>
        <taxon>Spermatophyta</taxon>
        <taxon>Magnoliopsida</taxon>
        <taxon>eudicotyledons</taxon>
        <taxon>Gunneridae</taxon>
        <taxon>Pentapetalae</taxon>
        <taxon>rosids</taxon>
        <taxon>fabids</taxon>
        <taxon>Malpighiales</taxon>
        <taxon>Linaceae</taxon>
        <taxon>Linum</taxon>
    </lineage>
</organism>
<evidence type="ECO:0000256" key="1">
    <source>
        <dbReference type="SAM" id="MobiDB-lite"/>
    </source>
</evidence>
<dbReference type="InterPro" id="IPR038796">
    <property type="entry name" value="At1g76070-like"/>
</dbReference>
<accession>A0AAV2CHT4</accession>
<gene>
    <name evidence="2" type="ORF">LTRI10_LOCUS3238</name>
</gene>